<name>A0ABR4AED3_9LECA</name>
<sequence length="154" mass="17129">MAFTTSSPPCQSDNEGNEKILGYSYENTLRPGDPHGAAVEFNIYVAPSASGKGYGSKLLTALVEALKAIPVSEKRSHGVKVFVCATVSEKRNAANFYLRVDFERRGTLKKVGWKMGRWIDNEMFPLSLGQNDGESQESRGSRYWWVSGLFAWKV</sequence>
<dbReference type="Gene3D" id="3.40.630.30">
    <property type="match status" value="1"/>
</dbReference>
<dbReference type="Proteomes" id="UP001590950">
    <property type="component" value="Unassembled WGS sequence"/>
</dbReference>
<dbReference type="Pfam" id="PF13508">
    <property type="entry name" value="Acetyltransf_7"/>
    <property type="match status" value="1"/>
</dbReference>
<accession>A0ABR4AED3</accession>
<evidence type="ECO:0000313" key="2">
    <source>
        <dbReference type="EMBL" id="KAL2043084.1"/>
    </source>
</evidence>
<dbReference type="InterPro" id="IPR016181">
    <property type="entry name" value="Acyl_CoA_acyltransferase"/>
</dbReference>
<comment type="caution">
    <text evidence="2">The sequence shown here is derived from an EMBL/GenBank/DDBJ whole genome shotgun (WGS) entry which is preliminary data.</text>
</comment>
<protein>
    <recommendedName>
        <fullName evidence="1">N-acetyltransferase domain-containing protein</fullName>
    </recommendedName>
</protein>
<evidence type="ECO:0000313" key="3">
    <source>
        <dbReference type="Proteomes" id="UP001590950"/>
    </source>
</evidence>
<dbReference type="EMBL" id="JBEFKJ010000012">
    <property type="protein sequence ID" value="KAL2043084.1"/>
    <property type="molecule type" value="Genomic_DNA"/>
</dbReference>
<dbReference type="CDD" id="cd04301">
    <property type="entry name" value="NAT_SF"/>
    <property type="match status" value="1"/>
</dbReference>
<gene>
    <name evidence="2" type="ORF">N7G274_004144</name>
</gene>
<reference evidence="2 3" key="1">
    <citation type="submission" date="2024-09" db="EMBL/GenBank/DDBJ databases">
        <title>Rethinking Asexuality: The Enigmatic Case of Functional Sexual Genes in Lepraria (Stereocaulaceae).</title>
        <authorList>
            <person name="Doellman M."/>
            <person name="Sun Y."/>
            <person name="Barcenas-Pena A."/>
            <person name="Lumbsch H.T."/>
            <person name="Grewe F."/>
        </authorList>
    </citation>
    <scope>NUCLEOTIDE SEQUENCE [LARGE SCALE GENOMIC DNA]</scope>
    <source>
        <strain evidence="2 3">Mercado 3170</strain>
    </source>
</reference>
<proteinExistence type="predicted"/>
<keyword evidence="3" id="KW-1185">Reference proteome</keyword>
<dbReference type="InterPro" id="IPR000182">
    <property type="entry name" value="GNAT_dom"/>
</dbReference>
<dbReference type="PROSITE" id="PS51186">
    <property type="entry name" value="GNAT"/>
    <property type="match status" value="1"/>
</dbReference>
<feature type="domain" description="N-acetyltransferase" evidence="1">
    <location>
        <begin position="1"/>
        <end position="120"/>
    </location>
</feature>
<organism evidence="2 3">
    <name type="scientific">Stereocaulon virgatum</name>
    <dbReference type="NCBI Taxonomy" id="373712"/>
    <lineage>
        <taxon>Eukaryota</taxon>
        <taxon>Fungi</taxon>
        <taxon>Dikarya</taxon>
        <taxon>Ascomycota</taxon>
        <taxon>Pezizomycotina</taxon>
        <taxon>Lecanoromycetes</taxon>
        <taxon>OSLEUM clade</taxon>
        <taxon>Lecanoromycetidae</taxon>
        <taxon>Lecanorales</taxon>
        <taxon>Lecanorineae</taxon>
        <taxon>Stereocaulaceae</taxon>
        <taxon>Stereocaulon</taxon>
    </lineage>
</organism>
<evidence type="ECO:0000259" key="1">
    <source>
        <dbReference type="PROSITE" id="PS51186"/>
    </source>
</evidence>
<dbReference type="SUPFAM" id="SSF55729">
    <property type="entry name" value="Acyl-CoA N-acyltransferases (Nat)"/>
    <property type="match status" value="1"/>
</dbReference>